<evidence type="ECO:0000256" key="1">
    <source>
        <dbReference type="SAM" id="SignalP"/>
    </source>
</evidence>
<dbReference type="PANTHER" id="PTHR42047">
    <property type="entry name" value="PROTEIN, PUTATIVE (AFU_ORTHOLOGUE AFUA_6G03560)-RELATED"/>
    <property type="match status" value="1"/>
</dbReference>
<dbReference type="GeneID" id="70244515"/>
<dbReference type="AlphaFoldDB" id="A0AAD4PYJ7"/>
<proteinExistence type="predicted"/>
<keyword evidence="1" id="KW-0732">Signal</keyword>
<sequence>MKFTSFIPASLLAASVAAAPVAKGNSAFTVISARSGSPIHLQAINAAGSKFWVGGSPATFCPSFVNPCPPGNETVWANAFNMDVEVPGGQTLYVAPSGALSFTTAHSMSMPAGSQQGPFDNQQPSSGEEFGTYTTSSFGATGFMACPDDATNASSWQVFAAIRNATVPTGNVDDCLGFDALTTSYTGSIPTWEYT</sequence>
<organism evidence="2 3">
    <name type="scientific">Talaromyces proteolyticus</name>
    <dbReference type="NCBI Taxonomy" id="1131652"/>
    <lineage>
        <taxon>Eukaryota</taxon>
        <taxon>Fungi</taxon>
        <taxon>Dikarya</taxon>
        <taxon>Ascomycota</taxon>
        <taxon>Pezizomycotina</taxon>
        <taxon>Eurotiomycetes</taxon>
        <taxon>Eurotiomycetidae</taxon>
        <taxon>Eurotiales</taxon>
        <taxon>Trichocomaceae</taxon>
        <taxon>Talaromyces</taxon>
        <taxon>Talaromyces sect. Bacilispori</taxon>
    </lineage>
</organism>
<dbReference type="Proteomes" id="UP001201262">
    <property type="component" value="Unassembled WGS sequence"/>
</dbReference>
<gene>
    <name evidence="2" type="ORF">BGW36DRAFT_360939</name>
</gene>
<name>A0AAD4PYJ7_9EURO</name>
<evidence type="ECO:0000313" key="2">
    <source>
        <dbReference type="EMBL" id="KAH8695233.1"/>
    </source>
</evidence>
<dbReference type="PANTHER" id="PTHR42047:SF1">
    <property type="entry name" value="PROTEIN, PUTATIVE (AFU_ORTHOLOGUE AFUA_6G03560)-RELATED"/>
    <property type="match status" value="1"/>
</dbReference>
<accession>A0AAD4PYJ7</accession>
<dbReference type="InterPro" id="IPR052820">
    <property type="entry name" value="PhiA_domain"/>
</dbReference>
<reference evidence="2" key="1">
    <citation type="submission" date="2021-12" db="EMBL/GenBank/DDBJ databases">
        <title>Convergent genome expansion in fungi linked to evolution of root-endophyte symbiosis.</title>
        <authorList>
            <consortium name="DOE Joint Genome Institute"/>
            <person name="Ke Y.-H."/>
            <person name="Bonito G."/>
            <person name="Liao H.-L."/>
            <person name="Looney B."/>
            <person name="Rojas-Flechas A."/>
            <person name="Nash J."/>
            <person name="Hameed K."/>
            <person name="Schadt C."/>
            <person name="Martin F."/>
            <person name="Crous P.W."/>
            <person name="Miettinen O."/>
            <person name="Magnuson J.K."/>
            <person name="Labbe J."/>
            <person name="Jacobson D."/>
            <person name="Doktycz M.J."/>
            <person name="Veneault-Fourrey C."/>
            <person name="Kuo A."/>
            <person name="Mondo S."/>
            <person name="Calhoun S."/>
            <person name="Riley R."/>
            <person name="Ohm R."/>
            <person name="LaButti K."/>
            <person name="Andreopoulos B."/>
            <person name="Pangilinan J."/>
            <person name="Nolan M."/>
            <person name="Tritt A."/>
            <person name="Clum A."/>
            <person name="Lipzen A."/>
            <person name="Daum C."/>
            <person name="Barry K."/>
            <person name="Grigoriev I.V."/>
            <person name="Vilgalys R."/>
        </authorList>
    </citation>
    <scope>NUCLEOTIDE SEQUENCE</scope>
    <source>
        <strain evidence="2">PMI_201</strain>
    </source>
</reference>
<feature type="signal peptide" evidence="1">
    <location>
        <begin position="1"/>
        <end position="18"/>
    </location>
</feature>
<dbReference type="EMBL" id="JAJTJA010000008">
    <property type="protein sequence ID" value="KAH8695233.1"/>
    <property type="molecule type" value="Genomic_DNA"/>
</dbReference>
<protein>
    <submittedName>
        <fullName evidence="2">IgE-binding protein</fullName>
    </submittedName>
</protein>
<keyword evidence="3" id="KW-1185">Reference proteome</keyword>
<dbReference type="RefSeq" id="XP_046070375.1">
    <property type="nucleotide sequence ID" value="XM_046214228.1"/>
</dbReference>
<evidence type="ECO:0000313" key="3">
    <source>
        <dbReference type="Proteomes" id="UP001201262"/>
    </source>
</evidence>
<feature type="chain" id="PRO_5042215541" evidence="1">
    <location>
        <begin position="19"/>
        <end position="195"/>
    </location>
</feature>
<comment type="caution">
    <text evidence="2">The sequence shown here is derived from an EMBL/GenBank/DDBJ whole genome shotgun (WGS) entry which is preliminary data.</text>
</comment>